<dbReference type="GO" id="GO:0016746">
    <property type="term" value="F:acyltransferase activity"/>
    <property type="evidence" value="ECO:0007669"/>
    <property type="project" value="UniProtKB-KW"/>
</dbReference>
<protein>
    <submittedName>
        <fullName evidence="2">Acyltransferase</fullName>
    </submittedName>
</protein>
<gene>
    <name evidence="2" type="ORF">GAZ06_13060</name>
    <name evidence="1" type="ORF">GAZ09_14325</name>
</gene>
<keyword evidence="2" id="KW-0012">Acyltransferase</keyword>
<organism evidence="2 3">
    <name type="scientific">Phocaeicola vulgatus</name>
    <name type="common">Bacteroides vulgatus</name>
    <dbReference type="NCBI Taxonomy" id="821"/>
    <lineage>
        <taxon>Bacteria</taxon>
        <taxon>Pseudomonadati</taxon>
        <taxon>Bacteroidota</taxon>
        <taxon>Bacteroidia</taxon>
        <taxon>Bacteroidales</taxon>
        <taxon>Bacteroidaceae</taxon>
        <taxon>Phocaeicola</taxon>
    </lineage>
</organism>
<name>A0A3E4KCI6_PHOVU</name>
<dbReference type="SUPFAM" id="SSF51161">
    <property type="entry name" value="Trimeric LpxA-like enzymes"/>
    <property type="match status" value="1"/>
</dbReference>
<proteinExistence type="predicted"/>
<dbReference type="EMBL" id="WDBZ01000029">
    <property type="protein sequence ID" value="KAB6451278.1"/>
    <property type="molecule type" value="Genomic_DNA"/>
</dbReference>
<dbReference type="InterPro" id="IPR051159">
    <property type="entry name" value="Hexapeptide_acetyltransf"/>
</dbReference>
<dbReference type="CDD" id="cd04647">
    <property type="entry name" value="LbH_MAT_like"/>
    <property type="match status" value="1"/>
</dbReference>
<dbReference type="Proteomes" id="UP000468344">
    <property type="component" value="Unassembled WGS sequence"/>
</dbReference>
<dbReference type="PANTHER" id="PTHR23416">
    <property type="entry name" value="SIALIC ACID SYNTHASE-RELATED"/>
    <property type="match status" value="1"/>
</dbReference>
<dbReference type="Gene3D" id="2.160.10.10">
    <property type="entry name" value="Hexapeptide repeat proteins"/>
    <property type="match status" value="1"/>
</dbReference>
<keyword evidence="2" id="KW-0808">Transferase</keyword>
<dbReference type="AlphaFoldDB" id="A0A3E4KCI6"/>
<evidence type="ECO:0000313" key="4">
    <source>
        <dbReference type="Proteomes" id="UP000483142"/>
    </source>
</evidence>
<dbReference type="InterPro" id="IPR001451">
    <property type="entry name" value="Hexapep"/>
</dbReference>
<evidence type="ECO:0000313" key="1">
    <source>
        <dbReference type="EMBL" id="KAB6451278.1"/>
    </source>
</evidence>
<dbReference type="Proteomes" id="UP000483142">
    <property type="component" value="Unassembled WGS sequence"/>
</dbReference>
<reference evidence="3 4" key="1">
    <citation type="journal article" date="2019" name="Nat. Med.">
        <title>A library of human gut bacterial isolates paired with longitudinal multiomics data enables mechanistic microbiome research.</title>
        <authorList>
            <person name="Poyet M."/>
            <person name="Groussin M."/>
            <person name="Gibbons S.M."/>
            <person name="Avila-Pacheco J."/>
            <person name="Jiang X."/>
            <person name="Kearney S.M."/>
            <person name="Perrotta A.R."/>
            <person name="Berdy B."/>
            <person name="Zhao S."/>
            <person name="Lieberman T.D."/>
            <person name="Swanson P.K."/>
            <person name="Smith M."/>
            <person name="Roesemann S."/>
            <person name="Alexander J.E."/>
            <person name="Rich S.A."/>
            <person name="Livny J."/>
            <person name="Vlamakis H."/>
            <person name="Clish C."/>
            <person name="Bullock K."/>
            <person name="Deik A."/>
            <person name="Scott J."/>
            <person name="Pierce K.A."/>
            <person name="Xavier R.J."/>
            <person name="Alm E.J."/>
        </authorList>
    </citation>
    <scope>NUCLEOTIDE SEQUENCE [LARGE SCALE GENOMIC DNA]</scope>
    <source>
        <strain evidence="2 3">BIOML-A140</strain>
        <strain evidence="1 4">BIOML-A141</strain>
    </source>
</reference>
<dbReference type="InterPro" id="IPR011004">
    <property type="entry name" value="Trimer_LpxA-like_sf"/>
</dbReference>
<comment type="caution">
    <text evidence="2">The sequence shown here is derived from an EMBL/GenBank/DDBJ whole genome shotgun (WGS) entry which is preliminary data.</text>
</comment>
<accession>A0A3E4KCI6</accession>
<dbReference type="EMBL" id="WDBY01000025">
    <property type="protein sequence ID" value="KAB6476673.1"/>
    <property type="molecule type" value="Genomic_DNA"/>
</dbReference>
<evidence type="ECO:0000313" key="2">
    <source>
        <dbReference type="EMBL" id="KAB6476673.1"/>
    </source>
</evidence>
<sequence length="214" mass="23869">MNIRFFLVKSLRIPRRLHMIYYICFNRFKFWLNDVRFGSNMRVYNKIYLNKARSSKITIGDNFVFTSGEAFNPLCRNICGCMFTVYPSSRIIIGDNSGISSACLWASTSITIGNYVKIGGDCIIMDTDAHSLNFNIRRSIEKNEQGYRVDGLAAATAPIIIEDDVLIGTRCIILKGVIIGARTVIGSGSVVTKSIPADCIAAGNPCRVIKYIER</sequence>
<dbReference type="RefSeq" id="WP_117697664.1">
    <property type="nucleotide sequence ID" value="NZ_JADNKE010000056.1"/>
</dbReference>
<evidence type="ECO:0000313" key="3">
    <source>
        <dbReference type="Proteomes" id="UP000468344"/>
    </source>
</evidence>
<dbReference type="Pfam" id="PF00132">
    <property type="entry name" value="Hexapep"/>
    <property type="match status" value="1"/>
</dbReference>